<evidence type="ECO:0000313" key="2">
    <source>
        <dbReference type="Proteomes" id="UP000276055"/>
    </source>
</evidence>
<accession>A0A495EUR4</accession>
<reference evidence="1 2" key="1">
    <citation type="submission" date="2018-10" db="EMBL/GenBank/DDBJ databases">
        <title>Genomic Encyclopedia of Type Strains, Phase IV (KMG-IV): sequencing the most valuable type-strain genomes for metagenomic binning, comparative biology and taxonomic classification.</title>
        <authorList>
            <person name="Goeker M."/>
        </authorList>
    </citation>
    <scope>NUCLEOTIDE SEQUENCE [LARGE SCALE GENOMIC DNA]</scope>
    <source>
        <strain evidence="1 2">DSM 25586</strain>
    </source>
</reference>
<sequence>MFFDPIDASLTPKDCVCLDLVRCLWIDRRGRHAYAGAMRWDALFEDMEAQLAARRRLDFEAEIAERARVDSAGVEIADRLRGSLGLCIRVHVGSGPAFEGTLSHAGSEALVLDEPRHQVLVPYAAAVHYGGLSRLAVSEPSKVRQRLGLASALRGLARNRARLTILVSRGPVGTGLHGVIDTVGRDFLDLALLPEDTDRRPGTVRQVLTLPFAALAAIRSGGAAGG</sequence>
<protein>
    <submittedName>
        <fullName evidence="1">Uncharacterized protein</fullName>
    </submittedName>
</protein>
<evidence type="ECO:0000313" key="1">
    <source>
        <dbReference type="EMBL" id="RKR20353.1"/>
    </source>
</evidence>
<organism evidence="1 2">
    <name type="scientific">Arthrobacter oryzae</name>
    <dbReference type="NCBI Taxonomy" id="409290"/>
    <lineage>
        <taxon>Bacteria</taxon>
        <taxon>Bacillati</taxon>
        <taxon>Actinomycetota</taxon>
        <taxon>Actinomycetes</taxon>
        <taxon>Micrococcales</taxon>
        <taxon>Micrococcaceae</taxon>
        <taxon>Arthrobacter</taxon>
    </lineage>
</organism>
<name>A0A495EUR4_9MICC</name>
<dbReference type="EMBL" id="RBIR01000002">
    <property type="protein sequence ID" value="RKR20353.1"/>
    <property type="molecule type" value="Genomic_DNA"/>
</dbReference>
<dbReference type="AlphaFoldDB" id="A0A495EUR4"/>
<comment type="caution">
    <text evidence="1">The sequence shown here is derived from an EMBL/GenBank/DDBJ whole genome shotgun (WGS) entry which is preliminary data.</text>
</comment>
<gene>
    <name evidence="1" type="ORF">C8D78_0986</name>
</gene>
<proteinExistence type="predicted"/>
<dbReference type="Proteomes" id="UP000276055">
    <property type="component" value="Unassembled WGS sequence"/>
</dbReference>